<dbReference type="EnsemblBacteria" id="ABF41482">
    <property type="protein sequence ID" value="ABF41482"/>
    <property type="gene ID" value="Acid345_2481"/>
</dbReference>
<dbReference type="GO" id="GO:0009231">
    <property type="term" value="P:riboflavin biosynthetic process"/>
    <property type="evidence" value="ECO:0007669"/>
    <property type="project" value="InterPro"/>
</dbReference>
<feature type="domain" description="Bacterial bifunctional deaminase-reductase C-terminal" evidence="1">
    <location>
        <begin position="3"/>
        <end position="167"/>
    </location>
</feature>
<reference evidence="2 3" key="1">
    <citation type="journal article" date="2009" name="Appl. Environ. Microbiol.">
        <title>Three genomes from the phylum Acidobacteria provide insight into the lifestyles of these microorganisms in soils.</title>
        <authorList>
            <person name="Ward N.L."/>
            <person name="Challacombe J.F."/>
            <person name="Janssen P.H."/>
            <person name="Henrissat B."/>
            <person name="Coutinho P.M."/>
            <person name="Wu M."/>
            <person name="Xie G."/>
            <person name="Haft D.H."/>
            <person name="Sait M."/>
            <person name="Badger J."/>
            <person name="Barabote R.D."/>
            <person name="Bradley B."/>
            <person name="Brettin T.S."/>
            <person name="Brinkac L.M."/>
            <person name="Bruce D."/>
            <person name="Creasy T."/>
            <person name="Daugherty S.C."/>
            <person name="Davidsen T.M."/>
            <person name="DeBoy R.T."/>
            <person name="Detter J.C."/>
            <person name="Dodson R.J."/>
            <person name="Durkin A.S."/>
            <person name="Ganapathy A."/>
            <person name="Gwinn-Giglio M."/>
            <person name="Han C.S."/>
            <person name="Khouri H."/>
            <person name="Kiss H."/>
            <person name="Kothari S.P."/>
            <person name="Madupu R."/>
            <person name="Nelson K.E."/>
            <person name="Nelson W.C."/>
            <person name="Paulsen I."/>
            <person name="Penn K."/>
            <person name="Ren Q."/>
            <person name="Rosovitz M.J."/>
            <person name="Selengut J.D."/>
            <person name="Shrivastava S."/>
            <person name="Sullivan S.A."/>
            <person name="Tapia R."/>
            <person name="Thompson L.S."/>
            <person name="Watkins K.L."/>
            <person name="Yang Q."/>
            <person name="Yu C."/>
            <person name="Zafar N."/>
            <person name="Zhou L."/>
            <person name="Kuske C.R."/>
        </authorList>
    </citation>
    <scope>NUCLEOTIDE SEQUENCE [LARGE SCALE GENOMIC DNA]</scope>
    <source>
        <strain evidence="2 3">Ellin345</strain>
    </source>
</reference>
<dbReference type="KEGG" id="aba:Acid345_2481"/>
<proteinExistence type="predicted"/>
<dbReference type="OrthoDB" id="195113at2"/>
<dbReference type="STRING" id="204669.Acid345_2481"/>
<name>Q1INR8_KORVE</name>
<accession>Q1INR8</accession>
<dbReference type="GO" id="GO:0008703">
    <property type="term" value="F:5-amino-6-(5-phosphoribosylamino)uracil reductase activity"/>
    <property type="evidence" value="ECO:0007669"/>
    <property type="project" value="InterPro"/>
</dbReference>
<sequence>MKISVFCGVSVDGFIARKSHTFDFLPEEPEPHGFEEFYKSIDTVVIGRNTYQVVVKYFPKWYYGKKRVVVLSSGKLDFSEAPKNAKLQQMSGEPAHILSKLKALRVKHVYLDGGITIQRFLAVGLVDRMTVTRVPVLIGEGIPLFGPVPGDIKLRHVKTKTFKSGLVTTEYDVLR</sequence>
<dbReference type="eggNOG" id="COG0262">
    <property type="taxonomic scope" value="Bacteria"/>
</dbReference>
<keyword evidence="3" id="KW-1185">Reference proteome</keyword>
<dbReference type="RefSeq" id="WP_011523283.1">
    <property type="nucleotide sequence ID" value="NC_008009.1"/>
</dbReference>
<gene>
    <name evidence="2" type="ordered locus">Acid345_2481</name>
</gene>
<dbReference type="HOGENOM" id="CLU_043966_4_2_0"/>
<dbReference type="EMBL" id="CP000360">
    <property type="protein sequence ID" value="ABF41482.1"/>
    <property type="molecule type" value="Genomic_DNA"/>
</dbReference>
<dbReference type="Proteomes" id="UP000002432">
    <property type="component" value="Chromosome"/>
</dbReference>
<protein>
    <submittedName>
        <fullName evidence="2">Bifunctional deaminase-reductase-like protein</fullName>
    </submittedName>
</protein>
<dbReference type="SUPFAM" id="SSF53597">
    <property type="entry name" value="Dihydrofolate reductase-like"/>
    <property type="match status" value="1"/>
</dbReference>
<organism evidence="2 3">
    <name type="scientific">Koribacter versatilis (strain Ellin345)</name>
    <dbReference type="NCBI Taxonomy" id="204669"/>
    <lineage>
        <taxon>Bacteria</taxon>
        <taxon>Pseudomonadati</taxon>
        <taxon>Acidobacteriota</taxon>
        <taxon>Terriglobia</taxon>
        <taxon>Terriglobales</taxon>
        <taxon>Candidatus Korobacteraceae</taxon>
        <taxon>Candidatus Korobacter</taxon>
    </lineage>
</organism>
<evidence type="ECO:0000313" key="3">
    <source>
        <dbReference type="Proteomes" id="UP000002432"/>
    </source>
</evidence>
<dbReference type="Gene3D" id="3.40.430.10">
    <property type="entry name" value="Dihydrofolate Reductase, subunit A"/>
    <property type="match status" value="1"/>
</dbReference>
<dbReference type="InterPro" id="IPR050765">
    <property type="entry name" value="Riboflavin_Biosynth_HTPR"/>
</dbReference>
<dbReference type="InterPro" id="IPR002734">
    <property type="entry name" value="RibDG_C"/>
</dbReference>
<dbReference type="InterPro" id="IPR024072">
    <property type="entry name" value="DHFR-like_dom_sf"/>
</dbReference>
<dbReference type="PANTHER" id="PTHR38011">
    <property type="entry name" value="DIHYDROFOLATE REDUCTASE FAMILY PROTEIN (AFU_ORTHOLOGUE AFUA_8G06820)"/>
    <property type="match status" value="1"/>
</dbReference>
<dbReference type="Pfam" id="PF01872">
    <property type="entry name" value="RibD_C"/>
    <property type="match status" value="1"/>
</dbReference>
<evidence type="ECO:0000259" key="1">
    <source>
        <dbReference type="Pfam" id="PF01872"/>
    </source>
</evidence>
<dbReference type="AlphaFoldDB" id="Q1INR8"/>
<evidence type="ECO:0000313" key="2">
    <source>
        <dbReference type="EMBL" id="ABF41482.1"/>
    </source>
</evidence>
<dbReference type="PANTHER" id="PTHR38011:SF11">
    <property type="entry name" value="2,5-DIAMINO-6-RIBOSYLAMINO-4(3H)-PYRIMIDINONE 5'-PHOSPHATE REDUCTASE"/>
    <property type="match status" value="1"/>
</dbReference>